<dbReference type="OrthoDB" id="3296738at2"/>
<dbReference type="RefSeq" id="WP_133875164.1">
    <property type="nucleotide sequence ID" value="NZ_BOMD01000015.1"/>
</dbReference>
<evidence type="ECO:0000313" key="3">
    <source>
        <dbReference type="Proteomes" id="UP000294901"/>
    </source>
</evidence>
<evidence type="ECO:0000313" key="2">
    <source>
        <dbReference type="EMBL" id="TDO41088.1"/>
    </source>
</evidence>
<organism evidence="2 3">
    <name type="scientific">Paractinoplanes brasiliensis</name>
    <dbReference type="NCBI Taxonomy" id="52695"/>
    <lineage>
        <taxon>Bacteria</taxon>
        <taxon>Bacillati</taxon>
        <taxon>Actinomycetota</taxon>
        <taxon>Actinomycetes</taxon>
        <taxon>Micromonosporales</taxon>
        <taxon>Micromonosporaceae</taxon>
        <taxon>Paractinoplanes</taxon>
    </lineage>
</organism>
<dbReference type="Proteomes" id="UP000294901">
    <property type="component" value="Unassembled WGS sequence"/>
</dbReference>
<dbReference type="EMBL" id="SNWR01000001">
    <property type="protein sequence ID" value="TDO41088.1"/>
    <property type="molecule type" value="Genomic_DNA"/>
</dbReference>
<dbReference type="AlphaFoldDB" id="A0A4V3C8C5"/>
<evidence type="ECO:0000256" key="1">
    <source>
        <dbReference type="SAM" id="Phobius"/>
    </source>
</evidence>
<accession>A0A4V3C8C5</accession>
<keyword evidence="1" id="KW-0472">Membrane</keyword>
<keyword evidence="1" id="KW-0812">Transmembrane</keyword>
<feature type="transmembrane region" description="Helical" evidence="1">
    <location>
        <begin position="56"/>
        <end position="75"/>
    </location>
</feature>
<feature type="transmembrane region" description="Helical" evidence="1">
    <location>
        <begin position="81"/>
        <end position="102"/>
    </location>
</feature>
<reference evidence="2 3" key="1">
    <citation type="submission" date="2019-03" db="EMBL/GenBank/DDBJ databases">
        <title>Sequencing the genomes of 1000 actinobacteria strains.</title>
        <authorList>
            <person name="Klenk H.-P."/>
        </authorList>
    </citation>
    <scope>NUCLEOTIDE SEQUENCE [LARGE SCALE GENOMIC DNA]</scope>
    <source>
        <strain evidence="2 3">DSM 43805</strain>
    </source>
</reference>
<keyword evidence="1" id="KW-1133">Transmembrane helix</keyword>
<comment type="caution">
    <text evidence="2">The sequence shown here is derived from an EMBL/GenBank/DDBJ whole genome shotgun (WGS) entry which is preliminary data.</text>
</comment>
<sequence>MSFTERMAYALERDLSDEERHAKVGLRVTAITLGWAVIVPILIAYGVTGRQRETEVLSVAASLTLLLPFTAAVVATHGRRFGLGAAYVVLTLLMVLPAVWVAQLG</sequence>
<proteinExistence type="predicted"/>
<name>A0A4V3C8C5_9ACTN</name>
<keyword evidence="3" id="KW-1185">Reference proteome</keyword>
<protein>
    <submittedName>
        <fullName evidence="2">Uncharacterized protein</fullName>
    </submittedName>
</protein>
<gene>
    <name evidence="2" type="ORF">C8E87_4815</name>
</gene>
<feature type="transmembrane region" description="Helical" evidence="1">
    <location>
        <begin position="24"/>
        <end position="44"/>
    </location>
</feature>